<organism evidence="3 5">
    <name type="scientific">Araneus ventricosus</name>
    <name type="common">Orbweaver spider</name>
    <name type="synonym">Epeira ventricosa</name>
    <dbReference type="NCBI Taxonomy" id="182803"/>
    <lineage>
        <taxon>Eukaryota</taxon>
        <taxon>Metazoa</taxon>
        <taxon>Ecdysozoa</taxon>
        <taxon>Arthropoda</taxon>
        <taxon>Chelicerata</taxon>
        <taxon>Arachnida</taxon>
        <taxon>Araneae</taxon>
        <taxon>Araneomorphae</taxon>
        <taxon>Entelegynae</taxon>
        <taxon>Araneoidea</taxon>
        <taxon>Araneidae</taxon>
        <taxon>Araneus</taxon>
    </lineage>
</organism>
<evidence type="ECO:0000313" key="5">
    <source>
        <dbReference type="Proteomes" id="UP000499080"/>
    </source>
</evidence>
<keyword evidence="2" id="KW-0732">Signal</keyword>
<proteinExistence type="predicted"/>
<dbReference type="AlphaFoldDB" id="A0A4Y2I1E2"/>
<feature type="region of interest" description="Disordered" evidence="1">
    <location>
        <begin position="36"/>
        <end position="68"/>
    </location>
</feature>
<keyword evidence="5" id="KW-1185">Reference proteome</keyword>
<dbReference type="EMBL" id="BGPR01261004">
    <property type="protein sequence ID" value="GBM71440.1"/>
    <property type="molecule type" value="Genomic_DNA"/>
</dbReference>
<accession>A0A4Y2I1E2</accession>
<evidence type="ECO:0000256" key="2">
    <source>
        <dbReference type="SAM" id="SignalP"/>
    </source>
</evidence>
<reference evidence="3 5" key="1">
    <citation type="journal article" date="2019" name="Sci. Rep.">
        <title>Orb-weaving spider Araneus ventricosus genome elucidates the spidroin gene catalogue.</title>
        <authorList>
            <person name="Kono N."/>
            <person name="Nakamura H."/>
            <person name="Ohtoshi R."/>
            <person name="Moran D.A.P."/>
            <person name="Shinohara A."/>
            <person name="Yoshida Y."/>
            <person name="Fujiwara M."/>
            <person name="Mori M."/>
            <person name="Tomita M."/>
            <person name="Arakawa K."/>
        </authorList>
    </citation>
    <scope>NUCLEOTIDE SEQUENCE [LARGE SCALE GENOMIC DNA]</scope>
</reference>
<evidence type="ECO:0000313" key="4">
    <source>
        <dbReference type="EMBL" id="GBM71440.1"/>
    </source>
</evidence>
<dbReference type="Proteomes" id="UP000499080">
    <property type="component" value="Unassembled WGS sequence"/>
</dbReference>
<comment type="caution">
    <text evidence="3">The sequence shown here is derived from an EMBL/GenBank/DDBJ whole genome shotgun (WGS) entry which is preliminary data.</text>
</comment>
<evidence type="ECO:0000256" key="1">
    <source>
        <dbReference type="SAM" id="MobiDB-lite"/>
    </source>
</evidence>
<feature type="signal peptide" evidence="2">
    <location>
        <begin position="1"/>
        <end position="21"/>
    </location>
</feature>
<evidence type="ECO:0000313" key="3">
    <source>
        <dbReference type="EMBL" id="GBM71378.1"/>
    </source>
</evidence>
<name>A0A4Y2I1E2_ARAVE</name>
<feature type="chain" id="PRO_5036129114" evidence="2">
    <location>
        <begin position="22"/>
        <end position="68"/>
    </location>
</feature>
<sequence>MNKLFVYTVIAILLCNIHVEARRKIGLAATSWWGKRSPNQEGGFLSKRSPDFDKRSPSVAGYAGAIGR</sequence>
<dbReference type="EMBL" id="BGPR01260984">
    <property type="protein sequence ID" value="GBM71378.1"/>
    <property type="molecule type" value="Genomic_DNA"/>
</dbReference>
<gene>
    <name evidence="4" type="ORF">AVEN_114053_1</name>
    <name evidence="3" type="ORF">AVEN_46364_1</name>
</gene>
<protein>
    <submittedName>
        <fullName evidence="3">Uncharacterized protein</fullName>
    </submittedName>
</protein>